<evidence type="ECO:0000256" key="6">
    <source>
        <dbReference type="RuleBase" id="RU361228"/>
    </source>
</evidence>
<evidence type="ECO:0000256" key="1">
    <source>
        <dbReference type="ARBA" id="ARBA00009558"/>
    </source>
</evidence>
<comment type="catalytic activity">
    <reaction evidence="5 6">
        <text>L-arginyl-[protein] + NAD(+) = N(omega)-(ADP-D-ribosyl)-L-arginyl-[protein] + nicotinamide + H(+)</text>
        <dbReference type="Rhea" id="RHEA:19149"/>
        <dbReference type="Rhea" id="RHEA-COMP:10532"/>
        <dbReference type="Rhea" id="RHEA-COMP:15087"/>
        <dbReference type="ChEBI" id="CHEBI:15378"/>
        <dbReference type="ChEBI" id="CHEBI:17154"/>
        <dbReference type="ChEBI" id="CHEBI:29965"/>
        <dbReference type="ChEBI" id="CHEBI:57540"/>
        <dbReference type="ChEBI" id="CHEBI:142554"/>
        <dbReference type="EC" id="2.4.2.31"/>
    </reaction>
</comment>
<dbReference type="Pfam" id="PF01129">
    <property type="entry name" value="ART"/>
    <property type="match status" value="1"/>
</dbReference>
<evidence type="ECO:0000313" key="10">
    <source>
        <dbReference type="Proteomes" id="UP000663852"/>
    </source>
</evidence>
<dbReference type="EMBL" id="CAJNOR010005203">
    <property type="protein sequence ID" value="CAF1551080.1"/>
    <property type="molecule type" value="Genomic_DNA"/>
</dbReference>
<sequence>MAIAVNINYRLLESVSGESKQMLLPISGYQNVTVTSLDDACQPIKDLFDEKLKDYIVMAKMKSTQPKDGLSPDESASIYLYTTEWNIHENSLYIVLNRTLLLADCTKLRPWFKFLKLFLTAFFKLPPSEHTLVWCGVREDLSGLYPKDKEFAWWAFKSCTASMSILETSNYLGKTGTGTIFSIQTSNGKDIRAHSYFDNENEILLPLGIYLKVVDNVSRPDGRHIIYLQEIPPPFKMLDDPFDRSQLKTMLSQSESLLNVFEALPEQENDIPTKPNFSKSKNKPPYSDKKLNCDGRACIKCGHCRDWYWRPDGNDKNYTKRDDATCTCDGYDRGFRFPSRHCCFGLNDNHRRNYHHFIYSITYFDGIDVIDNRLCQCDDNCS</sequence>
<evidence type="ECO:0000256" key="2">
    <source>
        <dbReference type="ARBA" id="ARBA00022676"/>
    </source>
</evidence>
<evidence type="ECO:0000313" key="9">
    <source>
        <dbReference type="Proteomes" id="UP000663828"/>
    </source>
</evidence>
<comment type="caution">
    <text evidence="7">The sequence shown here is derived from an EMBL/GenBank/DDBJ whole genome shotgun (WGS) entry which is preliminary data.</text>
</comment>
<gene>
    <name evidence="7" type="ORF">EDS130_LOCUS22036</name>
    <name evidence="8" type="ORF">XAT740_LOCUS42901</name>
</gene>
<dbReference type="OrthoDB" id="423533at2759"/>
<evidence type="ECO:0000256" key="3">
    <source>
        <dbReference type="ARBA" id="ARBA00022679"/>
    </source>
</evidence>
<keyword evidence="6" id="KW-0521">NADP</keyword>
<protein>
    <recommendedName>
        <fullName evidence="6">NAD(P)(+)--arginine ADP-ribosyltransferase</fullName>
        <ecNumber evidence="6">2.4.2.31</ecNumber>
    </recommendedName>
    <alternativeName>
        <fullName evidence="6">Mono(ADP-ribosyl)transferase</fullName>
    </alternativeName>
</protein>
<dbReference type="InterPro" id="IPR000768">
    <property type="entry name" value="ART"/>
</dbReference>
<keyword evidence="9" id="KW-1185">Reference proteome</keyword>
<dbReference type="EC" id="2.4.2.31" evidence="6"/>
<evidence type="ECO:0000313" key="7">
    <source>
        <dbReference type="EMBL" id="CAF1140059.1"/>
    </source>
</evidence>
<dbReference type="GO" id="GO:0106274">
    <property type="term" value="F:NAD+-protein-arginine ADP-ribosyltransferase activity"/>
    <property type="evidence" value="ECO:0007669"/>
    <property type="project" value="UniProtKB-EC"/>
</dbReference>
<evidence type="ECO:0000256" key="4">
    <source>
        <dbReference type="ARBA" id="ARBA00022695"/>
    </source>
</evidence>
<dbReference type="Proteomes" id="UP000663828">
    <property type="component" value="Unassembled WGS sequence"/>
</dbReference>
<dbReference type="Gene3D" id="3.90.176.10">
    <property type="entry name" value="Toxin ADP-ribosyltransferase, Chain A, domain 1"/>
    <property type="match status" value="1"/>
</dbReference>
<reference evidence="7" key="1">
    <citation type="submission" date="2021-02" db="EMBL/GenBank/DDBJ databases">
        <authorList>
            <person name="Nowell W R."/>
        </authorList>
    </citation>
    <scope>NUCLEOTIDE SEQUENCE</scope>
</reference>
<name>A0A814RWT7_ADIRI</name>
<keyword evidence="3 6" id="KW-0808">Transferase</keyword>
<organism evidence="7 10">
    <name type="scientific">Adineta ricciae</name>
    <name type="common">Rotifer</name>
    <dbReference type="NCBI Taxonomy" id="249248"/>
    <lineage>
        <taxon>Eukaryota</taxon>
        <taxon>Metazoa</taxon>
        <taxon>Spiralia</taxon>
        <taxon>Gnathifera</taxon>
        <taxon>Rotifera</taxon>
        <taxon>Eurotatoria</taxon>
        <taxon>Bdelloidea</taxon>
        <taxon>Adinetida</taxon>
        <taxon>Adinetidae</taxon>
        <taxon>Adineta</taxon>
    </lineage>
</organism>
<dbReference type="PROSITE" id="PS51996">
    <property type="entry name" value="TR_MART"/>
    <property type="match status" value="1"/>
</dbReference>
<keyword evidence="4" id="KW-0548">Nucleotidyltransferase</keyword>
<dbReference type="EMBL" id="CAJNOJ010000114">
    <property type="protein sequence ID" value="CAF1140059.1"/>
    <property type="molecule type" value="Genomic_DNA"/>
</dbReference>
<keyword evidence="2 6" id="KW-0328">Glycosyltransferase</keyword>
<dbReference type="GO" id="GO:0016779">
    <property type="term" value="F:nucleotidyltransferase activity"/>
    <property type="evidence" value="ECO:0007669"/>
    <property type="project" value="UniProtKB-KW"/>
</dbReference>
<dbReference type="SUPFAM" id="SSF56399">
    <property type="entry name" value="ADP-ribosylation"/>
    <property type="match status" value="1"/>
</dbReference>
<comment type="similarity">
    <text evidence="1 6">Belongs to the Arg-specific ADP-ribosyltransferase family.</text>
</comment>
<evidence type="ECO:0000256" key="5">
    <source>
        <dbReference type="ARBA" id="ARBA00047597"/>
    </source>
</evidence>
<dbReference type="AlphaFoldDB" id="A0A814RWT7"/>
<proteinExistence type="inferred from homology"/>
<evidence type="ECO:0000313" key="8">
    <source>
        <dbReference type="EMBL" id="CAF1551080.1"/>
    </source>
</evidence>
<keyword evidence="6" id="KW-0520">NAD</keyword>
<accession>A0A814RWT7</accession>
<dbReference type="Proteomes" id="UP000663852">
    <property type="component" value="Unassembled WGS sequence"/>
</dbReference>